<dbReference type="AlphaFoldDB" id="A0AAU6QG77"/>
<keyword evidence="1" id="KW-0472">Membrane</keyword>
<keyword evidence="2" id="KW-0496">Mitochondrion</keyword>
<protein>
    <submittedName>
        <fullName evidence="2">ATP synthase F0 subunit 8</fullName>
    </submittedName>
</protein>
<name>A0AAU6QG77_9ANNE</name>
<reference evidence="2" key="1">
    <citation type="submission" date="2023-11" db="EMBL/GenBank/DDBJ databases">
        <title>Species delimitation and phylogenetic relationships of the Prionospio complex (Annelida, Spionidae) in the Northeast Atlantic.</title>
        <authorList>
            <person name="Hektoen M.M."/>
            <person name="Bakken T."/>
            <person name="Radashevsky V.I."/>
            <person name="Ekrem T."/>
            <person name="Dunshea G."/>
        </authorList>
    </citation>
    <scope>NUCLEOTIDE SEQUENCE</scope>
    <source>
        <strain evidence="2">VIR18041</strain>
    </source>
</reference>
<geneLocation type="mitochondrion" evidence="2"/>
<feature type="transmembrane region" description="Helical" evidence="1">
    <location>
        <begin position="7"/>
        <end position="29"/>
    </location>
</feature>
<evidence type="ECO:0000256" key="1">
    <source>
        <dbReference type="SAM" id="Phobius"/>
    </source>
</evidence>
<organism evidence="2">
    <name type="scientific">Prionospio multibranchiata</name>
    <dbReference type="NCBI Taxonomy" id="3050093"/>
    <lineage>
        <taxon>Eukaryota</taxon>
        <taxon>Metazoa</taxon>
        <taxon>Spiralia</taxon>
        <taxon>Lophotrochozoa</taxon>
        <taxon>Annelida</taxon>
        <taxon>Polychaeta</taxon>
        <taxon>Sedentaria</taxon>
        <taxon>Canalipalpata</taxon>
        <taxon>Spionida</taxon>
        <taxon>Spionidae</taxon>
        <taxon>Prionospio</taxon>
    </lineage>
</organism>
<sequence length="52" mass="5865">MPQLAPLSWALAPMLFWVILLALASAMWWSNDLSFPTFSASSSSKFSTWNWA</sequence>
<evidence type="ECO:0000313" key="2">
    <source>
        <dbReference type="EMBL" id="WZB40500.1"/>
    </source>
</evidence>
<keyword evidence="1" id="KW-0812">Transmembrane</keyword>
<accession>A0AAU6QG77</accession>
<dbReference type="EMBL" id="OR935913">
    <property type="protein sequence ID" value="WZB40500.1"/>
    <property type="molecule type" value="Genomic_DNA"/>
</dbReference>
<keyword evidence="1" id="KW-1133">Transmembrane helix</keyword>
<gene>
    <name evidence="2" type="primary">ATP8</name>
</gene>
<proteinExistence type="predicted"/>